<dbReference type="Gene3D" id="1.10.238.10">
    <property type="entry name" value="EF-hand"/>
    <property type="match status" value="1"/>
</dbReference>
<proteinExistence type="predicted"/>
<dbReference type="PANTHER" id="PTHR19972">
    <property type="entry name" value="CALBINDIN"/>
    <property type="match status" value="1"/>
</dbReference>
<feature type="compositionally biased region" description="Polar residues" evidence="2">
    <location>
        <begin position="197"/>
        <end position="209"/>
    </location>
</feature>
<dbReference type="InterPro" id="IPR051001">
    <property type="entry name" value="Calbindin_Ca-bind"/>
</dbReference>
<organism evidence="5">
    <name type="scientific">Ditylum brightwellii</name>
    <dbReference type="NCBI Taxonomy" id="49249"/>
    <lineage>
        <taxon>Eukaryota</taxon>
        <taxon>Sar</taxon>
        <taxon>Stramenopiles</taxon>
        <taxon>Ochrophyta</taxon>
        <taxon>Bacillariophyta</taxon>
        <taxon>Mediophyceae</taxon>
        <taxon>Lithodesmiophycidae</taxon>
        <taxon>Lithodesmiales</taxon>
        <taxon>Lithodesmiaceae</taxon>
        <taxon>Ditylum</taxon>
    </lineage>
</organism>
<feature type="compositionally biased region" description="Basic and acidic residues" evidence="2">
    <location>
        <begin position="210"/>
        <end position="229"/>
    </location>
</feature>
<dbReference type="GO" id="GO:0005829">
    <property type="term" value="C:cytosol"/>
    <property type="evidence" value="ECO:0007669"/>
    <property type="project" value="TreeGrafter"/>
</dbReference>
<sequence length="966" mass="108189">MLEMMRNRNVKNECGDGNLTTTEYINRPCECMERTIPCITRRERRRKTRLVSLVVFVSTHVLAVCCAFEVPSLTTTTTYHHRRQRLRSFDKHTTRPLSLLSPHARRRLMALYVTAVEPSTKEANIQKDIEYALHDDTDKVLLSGGVIKGSINITSIEEGIQLSDTTNGKNGKNGYPTKNGAAKDVKIKNGVVAPVTNGKTQPVVTSDTSLETREEKNTPQETREEKKEKLKSFTIRQLWKKRNARSIEEGIRRESGSTTTSTSKLSSLLKSVLQNRLPKKEERPKRERSKRKYGARTIAGLIVALAEEADGLDVEVDARRDTPLWGKHVDAVTINFTRLGFKPLRMGGLDQAIRDLETSLEPSEKNAIAYSLNPKLRRRLTAAEAFDRIDVDKSGALDQEELAEALSLAAGIGTSPDTKSKRQRTKELLSGLASRLINLYDANGDGVVDREEYQTMVEDMAVLRRAQKERSRLTKDKSEEGGGFGGWRKALGKGISTGLKNLRGEKEEDDDTSIAPTLAKSENRIGMMKSSDTVNGNVDDTLDENGTYDLANDPSLLRSVTGQGEGSIVLSDLKLDLRRLLFGAVPFVKKITPGGPLILEPFTMTATGSFSTTDVMESNLLDAGLRRLVARALSRRVRSLRDLLDGAVFYGRTWNLACKTAPYVEVPKLENVEFDNQGRMIITGRARIRAKPDAPFVDNAFKLRTRLGTREDGQVIRLQDAEIALVLECPKAWERNIVSACKRLNLPIPEKPKPIYSYIPLVSPLKKNDKDGFNLGDDNKIKSIEVRNGALCFELSAVLRPGRFLGNHFLAFSVPNRSFIITLDRVREGMREARKNKRARKAAMRAAEVEAKRAINEKYDAAIAQSIAADKDLSKAKDDLNFIDPDAETNAQNTQEEPVEEENEKKGFFGRFVEGYSSFDDNDDDEEEVNERMFAAISDWFGRQDTEKDDDFDDDDIEDDTTEDNR</sequence>
<accession>A0A7S4VMV4</accession>
<name>A0A7S4VMV4_9STRA</name>
<keyword evidence="1" id="KW-0106">Calcium</keyword>
<feature type="region of interest" description="Disordered" evidence="2">
    <location>
        <begin position="499"/>
        <end position="538"/>
    </location>
</feature>
<feature type="compositionally biased region" description="Low complexity" evidence="2">
    <location>
        <begin position="257"/>
        <end position="271"/>
    </location>
</feature>
<evidence type="ECO:0000313" key="5">
    <source>
        <dbReference type="EMBL" id="CAE4620445.1"/>
    </source>
</evidence>
<dbReference type="EMBL" id="HBNS01027787">
    <property type="protein sequence ID" value="CAE4620445.1"/>
    <property type="molecule type" value="Transcribed_RNA"/>
</dbReference>
<feature type="region of interest" description="Disordered" evidence="2">
    <location>
        <begin position="250"/>
        <end position="291"/>
    </location>
</feature>
<keyword evidence="3" id="KW-0472">Membrane</keyword>
<dbReference type="GO" id="GO:0051480">
    <property type="term" value="P:regulation of cytosolic calcium ion concentration"/>
    <property type="evidence" value="ECO:0007669"/>
    <property type="project" value="TreeGrafter"/>
</dbReference>
<reference evidence="5" key="1">
    <citation type="submission" date="2021-01" db="EMBL/GenBank/DDBJ databases">
        <authorList>
            <person name="Corre E."/>
            <person name="Pelletier E."/>
            <person name="Niang G."/>
            <person name="Scheremetjew M."/>
            <person name="Finn R."/>
            <person name="Kale V."/>
            <person name="Holt S."/>
            <person name="Cochrane G."/>
            <person name="Meng A."/>
            <person name="Brown T."/>
            <person name="Cohen L."/>
        </authorList>
    </citation>
    <scope>NUCLEOTIDE SEQUENCE</scope>
    <source>
        <strain evidence="5">GSO104</strain>
    </source>
</reference>
<evidence type="ECO:0000256" key="1">
    <source>
        <dbReference type="ARBA" id="ARBA00022837"/>
    </source>
</evidence>
<dbReference type="SUPFAM" id="SSF47473">
    <property type="entry name" value="EF-hand"/>
    <property type="match status" value="1"/>
</dbReference>
<feature type="domain" description="EF-hand" evidence="4">
    <location>
        <begin position="377"/>
        <end position="412"/>
    </location>
</feature>
<feature type="region of interest" description="Disordered" evidence="2">
    <location>
        <begin position="937"/>
        <end position="966"/>
    </location>
</feature>
<dbReference type="SMART" id="SM00054">
    <property type="entry name" value="EFh"/>
    <property type="match status" value="2"/>
</dbReference>
<evidence type="ECO:0000256" key="3">
    <source>
        <dbReference type="SAM" id="Phobius"/>
    </source>
</evidence>
<feature type="region of interest" description="Disordered" evidence="2">
    <location>
        <begin position="883"/>
        <end position="907"/>
    </location>
</feature>
<dbReference type="InterPro" id="IPR011992">
    <property type="entry name" value="EF-hand-dom_pair"/>
</dbReference>
<dbReference type="InterPro" id="IPR018247">
    <property type="entry name" value="EF_Hand_1_Ca_BS"/>
</dbReference>
<dbReference type="AlphaFoldDB" id="A0A7S4VMV4"/>
<feature type="region of interest" description="Disordered" evidence="2">
    <location>
        <begin position="196"/>
        <end position="229"/>
    </location>
</feature>
<protein>
    <recommendedName>
        <fullName evidence="4">EF-hand domain-containing protein</fullName>
    </recommendedName>
</protein>
<dbReference type="Pfam" id="PF13499">
    <property type="entry name" value="EF-hand_7"/>
    <property type="match status" value="1"/>
</dbReference>
<gene>
    <name evidence="5" type="ORF">DBRI00130_LOCUS21849</name>
</gene>
<dbReference type="GO" id="GO:0005634">
    <property type="term" value="C:nucleus"/>
    <property type="evidence" value="ECO:0007669"/>
    <property type="project" value="TreeGrafter"/>
</dbReference>
<dbReference type="PROSITE" id="PS50222">
    <property type="entry name" value="EF_HAND_2"/>
    <property type="match status" value="2"/>
</dbReference>
<dbReference type="PANTHER" id="PTHR19972:SF10">
    <property type="entry name" value="CALBINDIN-32"/>
    <property type="match status" value="1"/>
</dbReference>
<keyword evidence="3" id="KW-0812">Transmembrane</keyword>
<feature type="domain" description="EF-hand" evidence="4">
    <location>
        <begin position="435"/>
        <end position="463"/>
    </location>
</feature>
<dbReference type="GO" id="GO:0005509">
    <property type="term" value="F:calcium ion binding"/>
    <property type="evidence" value="ECO:0007669"/>
    <property type="project" value="InterPro"/>
</dbReference>
<keyword evidence="3" id="KW-1133">Transmembrane helix</keyword>
<evidence type="ECO:0000256" key="2">
    <source>
        <dbReference type="SAM" id="MobiDB-lite"/>
    </source>
</evidence>
<feature type="compositionally biased region" description="Acidic residues" evidence="2">
    <location>
        <begin position="947"/>
        <end position="966"/>
    </location>
</feature>
<dbReference type="InterPro" id="IPR002048">
    <property type="entry name" value="EF_hand_dom"/>
</dbReference>
<evidence type="ECO:0000259" key="4">
    <source>
        <dbReference type="PROSITE" id="PS50222"/>
    </source>
</evidence>
<feature type="transmembrane region" description="Helical" evidence="3">
    <location>
        <begin position="50"/>
        <end position="70"/>
    </location>
</feature>
<dbReference type="PROSITE" id="PS00018">
    <property type="entry name" value="EF_HAND_1"/>
    <property type="match status" value="2"/>
</dbReference>